<dbReference type="InterPro" id="IPR036782">
    <property type="entry name" value="NE0471-like_N"/>
</dbReference>
<proteinExistence type="predicted"/>
<accession>A0A5J4R2Q4</accession>
<evidence type="ECO:0008006" key="2">
    <source>
        <dbReference type="Google" id="ProtNLM"/>
    </source>
</evidence>
<sequence length="38" mass="4544">MMGEISLIRIIDVEYIKDYTMRLEFSDGTKKVVDFFHC</sequence>
<evidence type="ECO:0000313" key="1">
    <source>
        <dbReference type="EMBL" id="KAA6327828.1"/>
    </source>
</evidence>
<gene>
    <name evidence="1" type="ORF">EZS27_023218</name>
</gene>
<dbReference type="EMBL" id="SNRY01001923">
    <property type="protein sequence ID" value="KAA6327828.1"/>
    <property type="molecule type" value="Genomic_DNA"/>
</dbReference>
<organism evidence="1">
    <name type="scientific">termite gut metagenome</name>
    <dbReference type="NCBI Taxonomy" id="433724"/>
    <lineage>
        <taxon>unclassified sequences</taxon>
        <taxon>metagenomes</taxon>
        <taxon>organismal metagenomes</taxon>
    </lineage>
</organism>
<protein>
    <recommendedName>
        <fullName evidence="2">Gamma-butyrobetaine hydroxylase-like N-terminal domain-containing protein</fullName>
    </recommendedName>
</protein>
<dbReference type="AlphaFoldDB" id="A0A5J4R2Q4"/>
<dbReference type="Gene3D" id="3.30.2020.10">
    <property type="entry name" value="NE0471-like N-terminal domain"/>
    <property type="match status" value="1"/>
</dbReference>
<dbReference type="SUPFAM" id="SSF143880">
    <property type="entry name" value="NE0471 N-terminal domain-like"/>
    <property type="match status" value="1"/>
</dbReference>
<reference evidence="1" key="1">
    <citation type="submission" date="2019-03" db="EMBL/GenBank/DDBJ databases">
        <title>Single cell metagenomics reveals metabolic interactions within the superorganism composed of flagellate Streblomastix strix and complex community of Bacteroidetes bacteria on its surface.</title>
        <authorList>
            <person name="Treitli S.C."/>
            <person name="Kolisko M."/>
            <person name="Husnik F."/>
            <person name="Keeling P."/>
            <person name="Hampl V."/>
        </authorList>
    </citation>
    <scope>NUCLEOTIDE SEQUENCE</scope>
    <source>
        <strain evidence="1">STM</strain>
    </source>
</reference>
<name>A0A5J4R2Q4_9ZZZZ</name>
<comment type="caution">
    <text evidence="1">The sequence shown here is derived from an EMBL/GenBank/DDBJ whole genome shotgun (WGS) entry which is preliminary data.</text>
</comment>